<name>A0A8S5NZI3_9CAUD</name>
<dbReference type="EMBL" id="BK015294">
    <property type="protein sequence ID" value="DAD99836.1"/>
    <property type="molecule type" value="Genomic_DNA"/>
</dbReference>
<protein>
    <submittedName>
        <fullName evidence="1">Uncharacterized protein</fullName>
    </submittedName>
</protein>
<evidence type="ECO:0000313" key="1">
    <source>
        <dbReference type="EMBL" id="DAD99836.1"/>
    </source>
</evidence>
<reference evidence="1" key="1">
    <citation type="journal article" date="2021" name="Proc. Natl. Acad. Sci. U.S.A.">
        <title>A Catalog of Tens of Thousands of Viruses from Human Metagenomes Reveals Hidden Associations with Chronic Diseases.</title>
        <authorList>
            <person name="Tisza M.J."/>
            <person name="Buck C.B."/>
        </authorList>
    </citation>
    <scope>NUCLEOTIDE SEQUENCE</scope>
    <source>
        <strain evidence="1">Ct7Q419</strain>
    </source>
</reference>
<accession>A0A8S5NZI3</accession>
<sequence length="205" mass="23256">MAKSEKKISIASLDKVLKEQAVDIATEQWFGNEVKIKHTLSFSEALAFVDDVVSSCFHTTGGYMPELQEFVVKSNILTRYANFNLPDNLEHRYSLLYNTDAVDVVIRHINQKQLDDILESISEKISYLCESNIAAIERQMNEVVSAFTELQKKTEAMFANITPDDISKLTSAMADGQFSEERLVKAYRRDRSCQLHEGRCSPCGF</sequence>
<organism evidence="1">
    <name type="scientific">Myoviridae sp. ct7Q419</name>
    <dbReference type="NCBI Taxonomy" id="2825038"/>
    <lineage>
        <taxon>Viruses</taxon>
        <taxon>Duplodnaviria</taxon>
        <taxon>Heunggongvirae</taxon>
        <taxon>Uroviricota</taxon>
        <taxon>Caudoviricetes</taxon>
    </lineage>
</organism>
<proteinExistence type="predicted"/>